<evidence type="ECO:0000313" key="2">
    <source>
        <dbReference type="Proteomes" id="UP000729357"/>
    </source>
</evidence>
<proteinExistence type="predicted"/>
<gene>
    <name evidence="1" type="ORF">KCU98_g2901</name>
</gene>
<evidence type="ECO:0000313" key="1">
    <source>
        <dbReference type="EMBL" id="KAG9988050.1"/>
    </source>
</evidence>
<keyword evidence="2" id="KW-1185">Reference proteome</keyword>
<reference evidence="1" key="2">
    <citation type="submission" date="2021-08" db="EMBL/GenBank/DDBJ databases">
        <authorList>
            <person name="Gostincar C."/>
            <person name="Sun X."/>
            <person name="Song Z."/>
            <person name="Gunde-Cimerman N."/>
        </authorList>
    </citation>
    <scope>NUCLEOTIDE SEQUENCE</scope>
    <source>
        <strain evidence="1">EXF-9298</strain>
    </source>
</reference>
<sequence>MPGSSFTTMGSDACCETCPDACYVDFNDDGIPDAEQNGTFPTNGTFRNNSINSAPVPAPVVIADTNFENGTGDPLTSSAWSPNVTAVIAQSNDSTPMMAQSGQSYLFLTFNSGSGSQQQQLLRRQSSDQPLVYNASQNFPTVAGDTYNVTAYAQQAQDGPNPPDCSIGLCVYDSCSTPALLSTGVWQQYYYLYLATYDDDSATATFSITCAGNATCLSTQQASTVVSTSLITTAIPASSFTQTLTLTATATATATLTDTRSQTTTQTATQTQTQTSITTAYIIPQLQHHPQAQWEEMHTLKYPDWKYLLIQTERTTTSTLYPATPAPITSTQYTIMTTTSTVTTTATTTQLSTVYPATPAPVAHKPSSKDALDLRIQADALSQNLHGVSRYSSACDEHADADSNRHANSNRYDNSASQYGDFSATSCHHYPDADINLYPARPNDYSDVDCDRHASSITSLTSATAPAAQLATAGSRTTTASSTTAAPTVALASPTAIFNSSQAHDDDLAWLVMPFASNLYGYNFTNVTVSVNGVLGFGITNSYSPSSLPQYSALSPSGYALMPFWADIYIYQGTAQCIYYEVDGTLPSRILTFEYYASYYQ</sequence>
<feature type="non-terminal residue" evidence="1">
    <location>
        <position position="601"/>
    </location>
</feature>
<organism evidence="1 2">
    <name type="scientific">Aureobasidium melanogenum</name>
    <name type="common">Aureobasidium pullulans var. melanogenum</name>
    <dbReference type="NCBI Taxonomy" id="46634"/>
    <lineage>
        <taxon>Eukaryota</taxon>
        <taxon>Fungi</taxon>
        <taxon>Dikarya</taxon>
        <taxon>Ascomycota</taxon>
        <taxon>Pezizomycotina</taxon>
        <taxon>Dothideomycetes</taxon>
        <taxon>Dothideomycetidae</taxon>
        <taxon>Dothideales</taxon>
        <taxon>Saccotheciaceae</taxon>
        <taxon>Aureobasidium</taxon>
    </lineage>
</organism>
<dbReference type="EMBL" id="JAHFXS010000178">
    <property type="protein sequence ID" value="KAG9988050.1"/>
    <property type="molecule type" value="Genomic_DNA"/>
</dbReference>
<dbReference type="AlphaFoldDB" id="A0A9P8G0J4"/>
<protein>
    <submittedName>
        <fullName evidence="1">Uncharacterized protein</fullName>
    </submittedName>
</protein>
<comment type="caution">
    <text evidence="1">The sequence shown here is derived from an EMBL/GenBank/DDBJ whole genome shotgun (WGS) entry which is preliminary data.</text>
</comment>
<name>A0A9P8G0J4_AURME</name>
<accession>A0A9P8G0J4</accession>
<dbReference type="Proteomes" id="UP000729357">
    <property type="component" value="Unassembled WGS sequence"/>
</dbReference>
<reference evidence="1" key="1">
    <citation type="journal article" date="2021" name="J Fungi (Basel)">
        <title>Virulence traits and population genomics of the black yeast Aureobasidium melanogenum.</title>
        <authorList>
            <person name="Cernosa A."/>
            <person name="Sun X."/>
            <person name="Gostincar C."/>
            <person name="Fang C."/>
            <person name="Gunde-Cimerman N."/>
            <person name="Song Z."/>
        </authorList>
    </citation>
    <scope>NUCLEOTIDE SEQUENCE</scope>
    <source>
        <strain evidence="1">EXF-9298</strain>
    </source>
</reference>